<evidence type="ECO:0000256" key="6">
    <source>
        <dbReference type="ARBA" id="ARBA00022553"/>
    </source>
</evidence>
<dbReference type="PANTHER" id="PTHR46153:SF29">
    <property type="entry name" value="ACYL CARRIER PROTEIN"/>
    <property type="match status" value="1"/>
</dbReference>
<keyword evidence="9" id="KW-0809">Transit peptide</keyword>
<protein>
    <recommendedName>
        <fullName evidence="12">Acyl carrier protein</fullName>
    </recommendedName>
</protein>
<keyword evidence="13" id="KW-1133">Transmembrane helix</keyword>
<evidence type="ECO:0000259" key="14">
    <source>
        <dbReference type="PROSITE" id="PS50075"/>
    </source>
</evidence>
<evidence type="ECO:0000256" key="4">
    <source>
        <dbReference type="ARBA" id="ARBA00022516"/>
    </source>
</evidence>
<dbReference type="PROSITE" id="PS00012">
    <property type="entry name" value="PHOSPHOPANTETHEINE"/>
    <property type="match status" value="1"/>
</dbReference>
<evidence type="ECO:0000256" key="11">
    <source>
        <dbReference type="ARBA" id="ARBA00023160"/>
    </source>
</evidence>
<dbReference type="SUPFAM" id="SSF47336">
    <property type="entry name" value="ACP-like"/>
    <property type="match status" value="1"/>
</dbReference>
<keyword evidence="3 12" id="KW-0596">Phosphopantetheine</keyword>
<dbReference type="InterPro" id="IPR006162">
    <property type="entry name" value="Ppantetheine_attach_site"/>
</dbReference>
<proteinExistence type="inferred from homology"/>
<reference evidence="15 16" key="1">
    <citation type="journal article" date="2022" name="Nat. Genet.">
        <title>Improved pea reference genome and pan-genome highlight genomic features and evolutionary characteristics.</title>
        <authorList>
            <person name="Yang T."/>
            <person name="Liu R."/>
            <person name="Luo Y."/>
            <person name="Hu S."/>
            <person name="Wang D."/>
            <person name="Wang C."/>
            <person name="Pandey M.K."/>
            <person name="Ge S."/>
            <person name="Xu Q."/>
            <person name="Li N."/>
            <person name="Li G."/>
            <person name="Huang Y."/>
            <person name="Saxena R.K."/>
            <person name="Ji Y."/>
            <person name="Li M."/>
            <person name="Yan X."/>
            <person name="He Y."/>
            <person name="Liu Y."/>
            <person name="Wang X."/>
            <person name="Xiang C."/>
            <person name="Varshney R.K."/>
            <person name="Ding H."/>
            <person name="Gao S."/>
            <person name="Zong X."/>
        </authorList>
    </citation>
    <scope>NUCLEOTIDE SEQUENCE [LARGE SCALE GENOMIC DNA]</scope>
    <source>
        <strain evidence="15 16">cv. Zhongwan 6</strain>
    </source>
</reference>
<dbReference type="InterPro" id="IPR009081">
    <property type="entry name" value="PP-bd_ACP"/>
</dbReference>
<organism evidence="15 16">
    <name type="scientific">Pisum sativum</name>
    <name type="common">Garden pea</name>
    <name type="synonym">Lathyrus oleraceus</name>
    <dbReference type="NCBI Taxonomy" id="3888"/>
    <lineage>
        <taxon>Eukaryota</taxon>
        <taxon>Viridiplantae</taxon>
        <taxon>Streptophyta</taxon>
        <taxon>Embryophyta</taxon>
        <taxon>Tracheophyta</taxon>
        <taxon>Spermatophyta</taxon>
        <taxon>Magnoliopsida</taxon>
        <taxon>eudicotyledons</taxon>
        <taxon>Gunneridae</taxon>
        <taxon>Pentapetalae</taxon>
        <taxon>rosids</taxon>
        <taxon>fabids</taxon>
        <taxon>Fabales</taxon>
        <taxon>Fabaceae</taxon>
        <taxon>Papilionoideae</taxon>
        <taxon>50 kb inversion clade</taxon>
        <taxon>NPAAA clade</taxon>
        <taxon>Hologalegina</taxon>
        <taxon>IRL clade</taxon>
        <taxon>Fabeae</taxon>
        <taxon>Lathyrus</taxon>
    </lineage>
</organism>
<keyword evidence="13" id="KW-0472">Membrane</keyword>
<dbReference type="GO" id="GO:0000036">
    <property type="term" value="F:acyl carrier activity"/>
    <property type="evidence" value="ECO:0007669"/>
    <property type="project" value="InterPro"/>
</dbReference>
<dbReference type="InterPro" id="IPR036736">
    <property type="entry name" value="ACP-like_sf"/>
</dbReference>
<evidence type="ECO:0000256" key="13">
    <source>
        <dbReference type="SAM" id="Phobius"/>
    </source>
</evidence>
<evidence type="ECO:0000313" key="16">
    <source>
        <dbReference type="Proteomes" id="UP001058974"/>
    </source>
</evidence>
<keyword evidence="8" id="KW-0276">Fatty acid metabolism</keyword>
<keyword evidence="6" id="KW-0597">Phosphoprotein</keyword>
<evidence type="ECO:0000313" key="15">
    <source>
        <dbReference type="EMBL" id="KAI5415865.1"/>
    </source>
</evidence>
<keyword evidence="13" id="KW-0812">Transmembrane</keyword>
<dbReference type="HAMAP" id="MF_01217">
    <property type="entry name" value="Acyl_carrier"/>
    <property type="match status" value="1"/>
</dbReference>
<comment type="caution">
    <text evidence="15">The sequence shown here is derived from an EMBL/GenBank/DDBJ whole genome shotgun (WGS) entry which is preliminary data.</text>
</comment>
<evidence type="ECO:0000256" key="12">
    <source>
        <dbReference type="RuleBase" id="RU000722"/>
    </source>
</evidence>
<feature type="transmembrane region" description="Helical" evidence="13">
    <location>
        <begin position="6"/>
        <end position="26"/>
    </location>
</feature>
<dbReference type="EMBL" id="JAMSHJ010000004">
    <property type="protein sequence ID" value="KAI5415865.1"/>
    <property type="molecule type" value="Genomic_DNA"/>
</dbReference>
<dbReference type="InterPro" id="IPR003231">
    <property type="entry name" value="ACP"/>
</dbReference>
<keyword evidence="5" id="KW-0150">Chloroplast</keyword>
<evidence type="ECO:0000256" key="9">
    <source>
        <dbReference type="ARBA" id="ARBA00022946"/>
    </source>
</evidence>
<dbReference type="AlphaFoldDB" id="A0A9D5ARM1"/>
<keyword evidence="11 12" id="KW-0275">Fatty acid biosynthesis</keyword>
<keyword evidence="10" id="KW-0443">Lipid metabolism</keyword>
<feature type="domain" description="Carrier" evidence="14">
    <location>
        <begin position="96"/>
        <end position="171"/>
    </location>
</feature>
<evidence type="ECO:0000256" key="2">
    <source>
        <dbReference type="ARBA" id="ARBA00010930"/>
    </source>
</evidence>
<dbReference type="Pfam" id="PF00550">
    <property type="entry name" value="PP-binding"/>
    <property type="match status" value="1"/>
</dbReference>
<dbReference type="NCBIfam" id="TIGR00517">
    <property type="entry name" value="acyl_carrier"/>
    <property type="match status" value="1"/>
</dbReference>
<dbReference type="Gramene" id="Psat04G0105100-T1">
    <property type="protein sequence ID" value="KAI5415865.1"/>
    <property type="gene ID" value="KIW84_041051"/>
</dbReference>
<keyword evidence="16" id="KW-1185">Reference proteome</keyword>
<dbReference type="InterPro" id="IPR044813">
    <property type="entry name" value="ACP_chloroplastic"/>
</dbReference>
<gene>
    <name evidence="15" type="ORF">KIW84_041051</name>
</gene>
<dbReference type="Gene3D" id="1.10.1200.10">
    <property type="entry name" value="ACP-like"/>
    <property type="match status" value="1"/>
</dbReference>
<feature type="non-terminal residue" evidence="15">
    <location>
        <position position="1"/>
    </location>
</feature>
<comment type="similarity">
    <text evidence="2">Belongs to the acyl carrier protein (ACP) family.</text>
</comment>
<sequence length="176" mass="18850">PHFSLSFFPTTTLTLFVASVLFSFLSNFRSLPLSTMASITGTSFSITAFQQSLVPGSASRFSNPKSVSLSIKGRAFPSLTLQSRVHRFQVTCAAKPETVTKVSDIVKKQLALADGTEVTGESKFSALGADSLDTVEIVMGLEEEFGISVEEESAQAITTVQEAADMIEKLLESKTA</sequence>
<dbReference type="PANTHER" id="PTHR46153">
    <property type="entry name" value="ACYL CARRIER PROTEIN"/>
    <property type="match status" value="1"/>
</dbReference>
<dbReference type="GO" id="GO:0009507">
    <property type="term" value="C:chloroplast"/>
    <property type="evidence" value="ECO:0007669"/>
    <property type="project" value="UniProtKB-SubCell"/>
</dbReference>
<keyword evidence="4 12" id="KW-0444">Lipid biosynthesis</keyword>
<dbReference type="Proteomes" id="UP001058974">
    <property type="component" value="Chromosome 4"/>
</dbReference>
<evidence type="ECO:0000256" key="7">
    <source>
        <dbReference type="ARBA" id="ARBA00022640"/>
    </source>
</evidence>
<evidence type="ECO:0000256" key="10">
    <source>
        <dbReference type="ARBA" id="ARBA00023098"/>
    </source>
</evidence>
<evidence type="ECO:0000256" key="1">
    <source>
        <dbReference type="ARBA" id="ARBA00004229"/>
    </source>
</evidence>
<evidence type="ECO:0000256" key="3">
    <source>
        <dbReference type="ARBA" id="ARBA00022450"/>
    </source>
</evidence>
<accession>A0A9D5ARM1</accession>
<comment type="subcellular location">
    <subcellularLocation>
        <location evidence="1">Plastid</location>
        <location evidence="1">Chloroplast</location>
    </subcellularLocation>
</comment>
<evidence type="ECO:0000256" key="8">
    <source>
        <dbReference type="ARBA" id="ARBA00022832"/>
    </source>
</evidence>
<evidence type="ECO:0000256" key="5">
    <source>
        <dbReference type="ARBA" id="ARBA00022528"/>
    </source>
</evidence>
<keyword evidence="7" id="KW-0934">Plastid</keyword>
<comment type="function">
    <text evidence="12">Carrier of the growing fatty acid chain in fatty acid biosynthesis.</text>
</comment>
<name>A0A9D5ARM1_PEA</name>
<dbReference type="PROSITE" id="PS50075">
    <property type="entry name" value="CARRIER"/>
    <property type="match status" value="1"/>
</dbReference>